<evidence type="ECO:0000256" key="4">
    <source>
        <dbReference type="ARBA" id="ARBA00005823"/>
    </source>
</evidence>
<keyword evidence="7" id="KW-0967">Endosome</keyword>
<dbReference type="PANTHER" id="PTHR45999:SF4">
    <property type="entry name" value="UNC-13-4A, ISOFORM B"/>
    <property type="match status" value="1"/>
</dbReference>
<dbReference type="RefSeq" id="XP_028966876.1">
    <property type="nucleotide sequence ID" value="XM_029111043.1"/>
</dbReference>
<dbReference type="Pfam" id="PF06292">
    <property type="entry name" value="MUN"/>
    <property type="match status" value="1"/>
</dbReference>
<protein>
    <submittedName>
        <fullName evidence="13">BAI1-associated protein 3</fullName>
    </submittedName>
</protein>
<dbReference type="SMART" id="SM00239">
    <property type="entry name" value="C2"/>
    <property type="match status" value="2"/>
</dbReference>
<dbReference type="InterPro" id="IPR035892">
    <property type="entry name" value="C2_domain_sf"/>
</dbReference>
<dbReference type="PROSITE" id="PS50004">
    <property type="entry name" value="C2"/>
    <property type="match status" value="2"/>
</dbReference>
<dbReference type="KEGG" id="goe:100899881"/>
<dbReference type="InterPro" id="IPR052095">
    <property type="entry name" value="UNC-13_domain"/>
</dbReference>
<evidence type="ECO:0000259" key="10">
    <source>
        <dbReference type="PROSITE" id="PS51258"/>
    </source>
</evidence>
<dbReference type="InterPro" id="IPR000008">
    <property type="entry name" value="C2_dom"/>
</dbReference>
<feature type="domain" description="C2" evidence="9">
    <location>
        <begin position="1144"/>
        <end position="1270"/>
    </location>
</feature>
<dbReference type="CDD" id="cd04009">
    <property type="entry name" value="C2B_Munc13-like"/>
    <property type="match status" value="1"/>
</dbReference>
<dbReference type="SUPFAM" id="SSF49562">
    <property type="entry name" value="C2 domain (Calcium/lipid-binding domain, CaLB)"/>
    <property type="match status" value="2"/>
</dbReference>
<evidence type="ECO:0000313" key="13">
    <source>
        <dbReference type="RefSeq" id="XP_028966876.1"/>
    </source>
</evidence>
<dbReference type="InterPro" id="IPR010439">
    <property type="entry name" value="MUN_dom"/>
</dbReference>
<gene>
    <name evidence="13" type="primary">LOC100899881</name>
</gene>
<dbReference type="PANTHER" id="PTHR45999">
    <property type="entry name" value="UNC-13-4A, ISOFORM B"/>
    <property type="match status" value="1"/>
</dbReference>
<dbReference type="InterPro" id="IPR014770">
    <property type="entry name" value="Munc13_1"/>
</dbReference>
<comment type="similarity">
    <text evidence="4">Belongs to the unc-13 family.</text>
</comment>
<feature type="compositionally biased region" description="Low complexity" evidence="8">
    <location>
        <begin position="297"/>
        <end position="319"/>
    </location>
</feature>
<feature type="domain" description="MHD1" evidence="10">
    <location>
        <begin position="776"/>
        <end position="900"/>
    </location>
</feature>
<dbReference type="PROSITE" id="PS51258">
    <property type="entry name" value="MHD1"/>
    <property type="match status" value="1"/>
</dbReference>
<dbReference type="GO" id="GO:0055037">
    <property type="term" value="C:recycling endosome"/>
    <property type="evidence" value="ECO:0007669"/>
    <property type="project" value="UniProtKB-SubCell"/>
</dbReference>
<keyword evidence="6" id="KW-0963">Cytoplasm</keyword>
<keyword evidence="5" id="KW-0268">Exocytosis</keyword>
<reference evidence="13" key="1">
    <citation type="submission" date="2025-08" db="UniProtKB">
        <authorList>
            <consortium name="RefSeq"/>
        </authorList>
    </citation>
    <scope>IDENTIFICATION</scope>
</reference>
<feature type="domain" description="MHD2" evidence="11">
    <location>
        <begin position="1015"/>
        <end position="1123"/>
    </location>
</feature>
<proteinExistence type="inferred from homology"/>
<dbReference type="GO" id="GO:0005770">
    <property type="term" value="C:late endosome"/>
    <property type="evidence" value="ECO:0007669"/>
    <property type="project" value="UniProtKB-SubCell"/>
</dbReference>
<feature type="region of interest" description="Disordered" evidence="8">
    <location>
        <begin position="263"/>
        <end position="340"/>
    </location>
</feature>
<dbReference type="Gene3D" id="2.60.40.150">
    <property type="entry name" value="C2 domain"/>
    <property type="match status" value="2"/>
</dbReference>
<evidence type="ECO:0000256" key="8">
    <source>
        <dbReference type="SAM" id="MobiDB-lite"/>
    </source>
</evidence>
<accession>A0AAJ7SDR9</accession>
<comment type="subcellular location">
    <subcellularLocation>
        <location evidence="2">Cytoplasm</location>
    </subcellularLocation>
    <subcellularLocation>
        <location evidence="3">Late endosome</location>
    </subcellularLocation>
    <subcellularLocation>
        <location evidence="1">Recycling endosome</location>
    </subcellularLocation>
</comment>
<evidence type="ECO:0000313" key="12">
    <source>
        <dbReference type="Proteomes" id="UP000694867"/>
    </source>
</evidence>
<evidence type="ECO:0000256" key="2">
    <source>
        <dbReference type="ARBA" id="ARBA00004496"/>
    </source>
</evidence>
<evidence type="ECO:0000256" key="6">
    <source>
        <dbReference type="ARBA" id="ARBA00022490"/>
    </source>
</evidence>
<dbReference type="Gene3D" id="1.10.357.50">
    <property type="match status" value="1"/>
</dbReference>
<sequence>MEQLVRRFSIASSGPSRRGSSKTVTFEDDSEEGVLTRIAKHLTCHPEYHVYDNQFIHVRRRSSGPEFSHERYHRHHRASRSFASPPGYHCHPRRNSSSRPPEGFGLGSVFCVRRKSMAEYYRVQESDGGFFENFTAISWKQENRRLQITREDTLGHDLSPLPNEGEVLPPIALQAEQKLGRKELEDLYIEVLYTIKHKLGAGTSYAEAELFAFAQDAFGFSDETHQRLLCAAAEEKPPIPVLNVVVVEAQGLEAKDPNGFSDPYCMLGIQPGNPHMAADRRNSAEDDQRDERERKASSSGSPSRSPSLRSSFRSRLGASFKRRNDQHHSRSRSNSLQDTLPAKFIRTTTVKPATLNPIWNERFRLDIDDIKNDRLHLDVWDHDDESSVFDAARKLNEVSGLKGLGRYFKQIAQSARSGSSTDDFMGCVNVPLEDIPTSGIDRWIPLEGRTARSNVQGQIRLRLSLGTREERGTVQGEDNWKEVVEHQQLLWIFVQHTLEDFKMRKPAEWTGELPRAAQTILHQHAIQGDITALQQAITRWIIYSKKHQTGTTLDYALLYQLLEDLDAKWQDSDKSLSRDEEASLADSFNNMIDYSLQAISKHRTLFPAGNLEAEHRLIHLLKCLSLIYRMKAFKWCCPFRNQLTVEVINALRRGTIEWFAVSLLQFQNGAQSGICPEHALLDAFAQLANAINTDLQRNDKYCNHLFETYIAMSYTATNFKQFEKLISDEIGTRLQTQVHSALAEKVKAIIAAQENPVNASISADHDEALAIGTTMFELYMALLEFNKFRANHNIDRVNDAQRPVHSFQHWFSDAIQSWFIIAKGKARLRIRKALEIDRQLKFVDTNVQHSTSAVDTTTCFDQIKEFWKQLAWSDQRTSFPFVMKIVEAICDGAVFYANLCHMKLYTAGYYDEEGSFDVTEEVCIIINNIEHVRRALRPINEELQCEEVFLAIEKTDGHQTSDRCKSSLLTLLQTSMDDVVQKLLTVIAGLAEKMRPDVKKHLFHLAWAPEKIDARAGLGPLMDYLDANLKVLYNNLMRVNFYRVLETVWRVVLQELTLTARNNVGERLPFFKRLFLALHHLCDFFHGNEKGLSLSSLHNPAYYDLDKFLQYHKDDTHTLIEQYCFTRLNEQHDQIQLCHHSPNPFGYLQVRTFYNSAAECLIVEVINARDLIPMDPNGYSDPYVVVELQPRHLFPHQPPNVRTRVQKRTLFPQFDETFEFSVSISSCRHEAAMICFTVMDFDMMTKNDFEGEAFLRVTQVAGVDGTGNILNVTPMELPLLQPKEKNEILTTLEARQWDREALEFVKHQRNRKR</sequence>
<dbReference type="InterPro" id="IPR014772">
    <property type="entry name" value="Munc13_dom-2"/>
</dbReference>
<evidence type="ECO:0000256" key="3">
    <source>
        <dbReference type="ARBA" id="ARBA00004603"/>
    </source>
</evidence>
<evidence type="ECO:0000259" key="11">
    <source>
        <dbReference type="PROSITE" id="PS51259"/>
    </source>
</evidence>
<dbReference type="PROSITE" id="PS51259">
    <property type="entry name" value="MHD2"/>
    <property type="match status" value="1"/>
</dbReference>
<evidence type="ECO:0000256" key="5">
    <source>
        <dbReference type="ARBA" id="ARBA00022483"/>
    </source>
</evidence>
<evidence type="ECO:0000256" key="7">
    <source>
        <dbReference type="ARBA" id="ARBA00022753"/>
    </source>
</evidence>
<evidence type="ECO:0000256" key="1">
    <source>
        <dbReference type="ARBA" id="ARBA00004172"/>
    </source>
</evidence>
<feature type="compositionally biased region" description="Basic and acidic residues" evidence="8">
    <location>
        <begin position="277"/>
        <end position="296"/>
    </location>
</feature>
<dbReference type="GeneID" id="100899881"/>
<keyword evidence="12" id="KW-1185">Reference proteome</keyword>
<dbReference type="GO" id="GO:0099503">
    <property type="term" value="C:secretory vesicle"/>
    <property type="evidence" value="ECO:0007669"/>
    <property type="project" value="TreeGrafter"/>
</dbReference>
<evidence type="ECO:0000259" key="9">
    <source>
        <dbReference type="PROSITE" id="PS50004"/>
    </source>
</evidence>
<dbReference type="GO" id="GO:0006887">
    <property type="term" value="P:exocytosis"/>
    <property type="evidence" value="ECO:0007669"/>
    <property type="project" value="UniProtKB-KW"/>
</dbReference>
<dbReference type="Pfam" id="PF00168">
    <property type="entry name" value="C2"/>
    <property type="match status" value="3"/>
</dbReference>
<feature type="region of interest" description="Disordered" evidence="8">
    <location>
        <begin position="1"/>
        <end position="29"/>
    </location>
</feature>
<name>A0AAJ7SDR9_9ACAR</name>
<dbReference type="CDD" id="cd08676">
    <property type="entry name" value="C2A_Munc13-like"/>
    <property type="match status" value="1"/>
</dbReference>
<feature type="region of interest" description="Disordered" evidence="8">
    <location>
        <begin position="66"/>
        <end position="101"/>
    </location>
</feature>
<organism evidence="12 13">
    <name type="scientific">Galendromus occidentalis</name>
    <name type="common">western predatory mite</name>
    <dbReference type="NCBI Taxonomy" id="34638"/>
    <lineage>
        <taxon>Eukaryota</taxon>
        <taxon>Metazoa</taxon>
        <taxon>Ecdysozoa</taxon>
        <taxon>Arthropoda</taxon>
        <taxon>Chelicerata</taxon>
        <taxon>Arachnida</taxon>
        <taxon>Acari</taxon>
        <taxon>Parasitiformes</taxon>
        <taxon>Mesostigmata</taxon>
        <taxon>Gamasina</taxon>
        <taxon>Phytoseioidea</taxon>
        <taxon>Phytoseiidae</taxon>
        <taxon>Typhlodrominae</taxon>
        <taxon>Galendromus</taxon>
    </lineage>
</organism>
<feature type="domain" description="C2" evidence="9">
    <location>
        <begin position="223"/>
        <end position="448"/>
    </location>
</feature>
<dbReference type="Proteomes" id="UP000694867">
    <property type="component" value="Unplaced"/>
</dbReference>